<dbReference type="EMBL" id="CAEKDK010000006">
    <property type="protein sequence ID" value="CAB4282779.1"/>
    <property type="molecule type" value="Genomic_DNA"/>
</dbReference>
<evidence type="ECO:0000313" key="2">
    <source>
        <dbReference type="Proteomes" id="UP000507222"/>
    </source>
</evidence>
<dbReference type="AlphaFoldDB" id="A0A6J5V1F2"/>
<organism evidence="1 2">
    <name type="scientific">Prunus armeniaca</name>
    <name type="common">Apricot</name>
    <name type="synonym">Armeniaca vulgaris</name>
    <dbReference type="NCBI Taxonomy" id="36596"/>
    <lineage>
        <taxon>Eukaryota</taxon>
        <taxon>Viridiplantae</taxon>
        <taxon>Streptophyta</taxon>
        <taxon>Embryophyta</taxon>
        <taxon>Tracheophyta</taxon>
        <taxon>Spermatophyta</taxon>
        <taxon>Magnoliopsida</taxon>
        <taxon>eudicotyledons</taxon>
        <taxon>Gunneridae</taxon>
        <taxon>Pentapetalae</taxon>
        <taxon>rosids</taxon>
        <taxon>fabids</taxon>
        <taxon>Rosales</taxon>
        <taxon>Rosaceae</taxon>
        <taxon>Amygdaloideae</taxon>
        <taxon>Amygdaleae</taxon>
        <taxon>Prunus</taxon>
    </lineage>
</organism>
<protein>
    <submittedName>
        <fullName evidence="1">Uncharacterized protein</fullName>
    </submittedName>
</protein>
<proteinExistence type="predicted"/>
<name>A0A6J5V1F2_PRUAR</name>
<dbReference type="Proteomes" id="UP000507222">
    <property type="component" value="Unassembled WGS sequence"/>
</dbReference>
<gene>
    <name evidence="1" type="ORF">CURHAP_LOCUS36425</name>
</gene>
<reference evidence="1 2" key="1">
    <citation type="submission" date="2020-05" db="EMBL/GenBank/DDBJ databases">
        <authorList>
            <person name="Campoy J."/>
            <person name="Schneeberger K."/>
            <person name="Spophaly S."/>
        </authorList>
    </citation>
    <scope>NUCLEOTIDE SEQUENCE [LARGE SCALE GENOMIC DNA]</scope>
    <source>
        <strain evidence="1">PruArmRojPasFocal</strain>
    </source>
</reference>
<evidence type="ECO:0000313" key="1">
    <source>
        <dbReference type="EMBL" id="CAB4282779.1"/>
    </source>
</evidence>
<sequence>MRDVECVSCAIWARRNGWDRVVLGNESGRLHILLLVLQNISAQLQFPSPMTMSFSSFLAALFSFK</sequence>
<accession>A0A6J5V1F2</accession>